<evidence type="ECO:0000313" key="2">
    <source>
        <dbReference type="EMBL" id="MDG0792315.1"/>
    </source>
</evidence>
<proteinExistence type="predicted"/>
<sequence>MISLGADTIVLFKQFTDWTDTLRKIDERIWIGPIAEGKATVAEIIAHLQHWDRYLIDTVIPALKRGEGITFPSFDAFNRIAYDYARSGVARDRLLDEFKQTRHALVERLLAEPDVVVKHVTVNGVETCPHTGTPYSLLYIIHEFNDHDRHHQNQILAVI</sequence>
<dbReference type="Gene3D" id="1.20.120.450">
    <property type="entry name" value="dinb family like domain"/>
    <property type="match status" value="1"/>
</dbReference>
<dbReference type="Proteomes" id="UP001153387">
    <property type="component" value="Unassembled WGS sequence"/>
</dbReference>
<dbReference type="AlphaFoldDB" id="A0A9X4KMI9"/>
<dbReference type="Pfam" id="PF12867">
    <property type="entry name" value="DinB_2"/>
    <property type="match status" value="1"/>
</dbReference>
<evidence type="ECO:0000259" key="1">
    <source>
        <dbReference type="Pfam" id="PF12867"/>
    </source>
</evidence>
<dbReference type="InterPro" id="IPR034660">
    <property type="entry name" value="DinB/YfiT-like"/>
</dbReference>
<dbReference type="EMBL" id="JAPDHZ010000003">
    <property type="protein sequence ID" value="MDG0792315.1"/>
    <property type="molecule type" value="Genomic_DNA"/>
</dbReference>
<keyword evidence="3" id="KW-1185">Reference proteome</keyword>
<dbReference type="SUPFAM" id="SSF109854">
    <property type="entry name" value="DinB/YfiT-like putative metalloenzymes"/>
    <property type="match status" value="1"/>
</dbReference>
<gene>
    <name evidence="2" type="ORF">OMP38_16650</name>
</gene>
<feature type="domain" description="DinB-like" evidence="1">
    <location>
        <begin position="22"/>
        <end position="155"/>
    </location>
</feature>
<comment type="caution">
    <text evidence="2">The sequence shown here is derived from an EMBL/GenBank/DDBJ whole genome shotgun (WGS) entry which is preliminary data.</text>
</comment>
<accession>A0A9X4KMI9</accession>
<reference evidence="2 3" key="1">
    <citation type="submission" date="2022-10" db="EMBL/GenBank/DDBJ databases">
        <title>Comparative genomic analysis of Cohnella hashimotonis sp. nov., isolated from the International Space Station.</title>
        <authorList>
            <person name="Simpson A."/>
            <person name="Venkateswaran K."/>
        </authorList>
    </citation>
    <scope>NUCLEOTIDE SEQUENCE [LARGE SCALE GENOMIC DNA]</scope>
    <source>
        <strain evidence="2 3">DSM 18997</strain>
    </source>
</reference>
<name>A0A9X4KMI9_9BACL</name>
<evidence type="ECO:0000313" key="3">
    <source>
        <dbReference type="Proteomes" id="UP001153387"/>
    </source>
</evidence>
<dbReference type="InterPro" id="IPR024775">
    <property type="entry name" value="DinB-like"/>
</dbReference>
<dbReference type="RefSeq" id="WP_277566128.1">
    <property type="nucleotide sequence ID" value="NZ_JAPDHZ010000003.1"/>
</dbReference>
<organism evidence="2 3">
    <name type="scientific">Cohnella ginsengisoli</name>
    <dbReference type="NCBI Taxonomy" id="425004"/>
    <lineage>
        <taxon>Bacteria</taxon>
        <taxon>Bacillati</taxon>
        <taxon>Bacillota</taxon>
        <taxon>Bacilli</taxon>
        <taxon>Bacillales</taxon>
        <taxon>Paenibacillaceae</taxon>
        <taxon>Cohnella</taxon>
    </lineage>
</organism>
<protein>
    <submittedName>
        <fullName evidence="2">DinB family protein</fullName>
    </submittedName>
</protein>